<organism evidence="3 4">
    <name type="scientific">Streptoalloteichus hindustanus</name>
    <dbReference type="NCBI Taxonomy" id="2017"/>
    <lineage>
        <taxon>Bacteria</taxon>
        <taxon>Bacillati</taxon>
        <taxon>Actinomycetota</taxon>
        <taxon>Actinomycetes</taxon>
        <taxon>Pseudonocardiales</taxon>
        <taxon>Pseudonocardiaceae</taxon>
        <taxon>Streptoalloteichus</taxon>
    </lineage>
</organism>
<feature type="chain" id="PRO_5013019365" evidence="2">
    <location>
        <begin position="29"/>
        <end position="449"/>
    </location>
</feature>
<feature type="compositionally biased region" description="Low complexity" evidence="1">
    <location>
        <begin position="246"/>
        <end position="259"/>
    </location>
</feature>
<proteinExistence type="predicted"/>
<feature type="region of interest" description="Disordered" evidence="1">
    <location>
        <begin position="27"/>
        <end position="135"/>
    </location>
</feature>
<keyword evidence="2" id="KW-0732">Signal</keyword>
<feature type="region of interest" description="Disordered" evidence="1">
    <location>
        <begin position="223"/>
        <end position="278"/>
    </location>
</feature>
<accession>A0A1M4V017</accession>
<keyword evidence="4" id="KW-1185">Reference proteome</keyword>
<feature type="compositionally biased region" description="Basic and acidic residues" evidence="1">
    <location>
        <begin position="231"/>
        <end position="241"/>
    </location>
</feature>
<evidence type="ECO:0000256" key="1">
    <source>
        <dbReference type="SAM" id="MobiDB-lite"/>
    </source>
</evidence>
<feature type="region of interest" description="Disordered" evidence="1">
    <location>
        <begin position="152"/>
        <end position="171"/>
    </location>
</feature>
<dbReference type="EMBL" id="FQVN01000001">
    <property type="protein sequence ID" value="SHE62227.1"/>
    <property type="molecule type" value="Genomic_DNA"/>
</dbReference>
<gene>
    <name evidence="3" type="ORF">SAMN05444320_101593</name>
</gene>
<evidence type="ECO:0000313" key="4">
    <source>
        <dbReference type="Proteomes" id="UP000184501"/>
    </source>
</evidence>
<evidence type="ECO:0000256" key="2">
    <source>
        <dbReference type="SAM" id="SignalP"/>
    </source>
</evidence>
<reference evidence="3 4" key="1">
    <citation type="submission" date="2016-11" db="EMBL/GenBank/DDBJ databases">
        <authorList>
            <person name="Jaros S."/>
            <person name="Januszkiewicz K."/>
            <person name="Wedrychowicz H."/>
        </authorList>
    </citation>
    <scope>NUCLEOTIDE SEQUENCE [LARGE SCALE GENOMIC DNA]</scope>
    <source>
        <strain evidence="3 4">DSM 44523</strain>
    </source>
</reference>
<feature type="signal peptide" evidence="2">
    <location>
        <begin position="1"/>
        <end position="28"/>
    </location>
</feature>
<name>A0A1M4V017_STRHI</name>
<dbReference type="AlphaFoldDB" id="A0A1M4V017"/>
<protein>
    <submittedName>
        <fullName evidence="3">Uncharacterized protein</fullName>
    </submittedName>
</protein>
<sequence>MKTWTQRVAQIALVSTGLLAVGAGLASAATEPTGAPGGDQVTKPVTDPATTKVVANPGATTTQATTGNDGAATTGAATDPVTGAPAGAAKPVEGTAAAKPGTDPATSSRPADTTATKPVEAKPAQNNNNSPTKAIEDAVRLDALTELTKKLTSRSGDGLLQQRSAPLDDGFGSEFGRDLEAGYTSDYGDGFSGYVGGGDFRGPGYESVFESYQAMAMADAYQNLSSSRPASRPEGRPEGQPDSRVTATKSPSSSKLPASPDQAPQLGQQKLPSTEQVATEVVKGVPLSKELSQQDLGKLTNPQQVDQLAGGTQQVEQLAKQVPVGELTKGGLTKGELNRIARQLPGTAELRRLPTGDITRKVDADAITRPLDVDRIGKAVRAITDETRGGTFTRPAELTGNQSLRSLTESGLVEKAAAGAQELSALDRLSTPVERLVQTGVPSVAAGGK</sequence>
<feature type="compositionally biased region" description="Low complexity" evidence="1">
    <location>
        <begin position="55"/>
        <end position="89"/>
    </location>
</feature>
<dbReference type="STRING" id="2017.SAMN05444320_101593"/>
<feature type="compositionally biased region" description="Polar residues" evidence="1">
    <location>
        <begin position="265"/>
        <end position="277"/>
    </location>
</feature>
<evidence type="ECO:0000313" key="3">
    <source>
        <dbReference type="EMBL" id="SHE62227.1"/>
    </source>
</evidence>
<feature type="compositionally biased region" description="Polar residues" evidence="1">
    <location>
        <begin position="104"/>
        <end position="116"/>
    </location>
</feature>
<dbReference type="Proteomes" id="UP000184501">
    <property type="component" value="Unassembled WGS sequence"/>
</dbReference>
<dbReference type="RefSeq" id="WP_073479732.1">
    <property type="nucleotide sequence ID" value="NZ_FQVN01000001.1"/>
</dbReference>